<keyword evidence="4" id="KW-0597">Phosphoprotein</keyword>
<gene>
    <name evidence="17" type="ORF">BT67DRAFT_478797</name>
</gene>
<proteinExistence type="predicted"/>
<reference evidence="17" key="2">
    <citation type="submission" date="2023-05" db="EMBL/GenBank/DDBJ databases">
        <authorList>
            <consortium name="Lawrence Berkeley National Laboratory"/>
            <person name="Steindorff A."/>
            <person name="Hensen N."/>
            <person name="Bonometti L."/>
            <person name="Westerberg I."/>
            <person name="Brannstrom I.O."/>
            <person name="Guillou S."/>
            <person name="Cros-Aarteil S."/>
            <person name="Calhoun S."/>
            <person name="Haridas S."/>
            <person name="Kuo A."/>
            <person name="Mondo S."/>
            <person name="Pangilinan J."/>
            <person name="Riley R."/>
            <person name="Labutti K."/>
            <person name="Andreopoulos B."/>
            <person name="Lipzen A."/>
            <person name="Chen C."/>
            <person name="Yanf M."/>
            <person name="Daum C."/>
            <person name="Ng V."/>
            <person name="Clum A."/>
            <person name="Ohm R."/>
            <person name="Martin F."/>
            <person name="Silar P."/>
            <person name="Natvig D."/>
            <person name="Lalanne C."/>
            <person name="Gautier V."/>
            <person name="Ament-Velasquez S.L."/>
            <person name="Kruys A."/>
            <person name="Hutchinson M.I."/>
            <person name="Powell A.J."/>
            <person name="Barry K."/>
            <person name="Miller A.N."/>
            <person name="Grigoriev I.V."/>
            <person name="Debuchy R."/>
            <person name="Gladieux P."/>
            <person name="Thoren M.H."/>
            <person name="Johannesson H."/>
        </authorList>
    </citation>
    <scope>NUCLEOTIDE SEQUENCE</scope>
    <source>
        <strain evidence="17">CBS 123565</strain>
    </source>
</reference>
<dbReference type="PANTHER" id="PTHR45792:SF7">
    <property type="entry name" value="PUTATIVE (AFU_ORTHOLOGUE AFUA_6G02710)-RELATED"/>
    <property type="match status" value="1"/>
</dbReference>
<dbReference type="EC" id="3.1.1.116" evidence="14"/>
<organism evidence="17 18">
    <name type="scientific">Trichocladium antarcticum</name>
    <dbReference type="NCBI Taxonomy" id="1450529"/>
    <lineage>
        <taxon>Eukaryota</taxon>
        <taxon>Fungi</taxon>
        <taxon>Dikarya</taxon>
        <taxon>Ascomycota</taxon>
        <taxon>Pezizomycotina</taxon>
        <taxon>Sordariomycetes</taxon>
        <taxon>Sordariomycetidae</taxon>
        <taxon>Sordariales</taxon>
        <taxon>Chaetomiaceae</taxon>
        <taxon>Trichocladium</taxon>
    </lineage>
</organism>
<evidence type="ECO:0000256" key="4">
    <source>
        <dbReference type="ARBA" id="ARBA00022553"/>
    </source>
</evidence>
<dbReference type="InterPro" id="IPR002921">
    <property type="entry name" value="Fungal_lipase-type"/>
</dbReference>
<feature type="compositionally biased region" description="Low complexity" evidence="15">
    <location>
        <begin position="437"/>
        <end position="452"/>
    </location>
</feature>
<keyword evidence="3" id="KW-1003">Cell membrane</keyword>
<evidence type="ECO:0000256" key="12">
    <source>
        <dbReference type="ARBA" id="ARBA00023136"/>
    </source>
</evidence>
<comment type="caution">
    <text evidence="17">The sequence shown here is derived from an EMBL/GenBank/DDBJ whole genome shotgun (WGS) entry which is preliminary data.</text>
</comment>
<feature type="region of interest" description="Disordered" evidence="15">
    <location>
        <begin position="402"/>
        <end position="464"/>
    </location>
</feature>
<keyword evidence="18" id="KW-1185">Reference proteome</keyword>
<comment type="catalytic activity">
    <reaction evidence="13">
        <text>a 1,2-diacyl-sn-glycerol + H2O = a 2-acylglycerol + a fatty acid + H(+)</text>
        <dbReference type="Rhea" id="RHEA:33275"/>
        <dbReference type="ChEBI" id="CHEBI:15377"/>
        <dbReference type="ChEBI" id="CHEBI:15378"/>
        <dbReference type="ChEBI" id="CHEBI:17389"/>
        <dbReference type="ChEBI" id="CHEBI:17815"/>
        <dbReference type="ChEBI" id="CHEBI:28868"/>
        <dbReference type="EC" id="3.1.1.116"/>
    </reaction>
    <physiologicalReaction direction="left-to-right" evidence="13">
        <dbReference type="Rhea" id="RHEA:33276"/>
    </physiologicalReaction>
</comment>
<feature type="region of interest" description="Disordered" evidence="15">
    <location>
        <begin position="527"/>
        <end position="585"/>
    </location>
</feature>
<evidence type="ECO:0000256" key="5">
    <source>
        <dbReference type="ARBA" id="ARBA00022692"/>
    </source>
</evidence>
<evidence type="ECO:0000256" key="15">
    <source>
        <dbReference type="SAM" id="MobiDB-lite"/>
    </source>
</evidence>
<evidence type="ECO:0000313" key="17">
    <source>
        <dbReference type="EMBL" id="KAK4133474.1"/>
    </source>
</evidence>
<dbReference type="Pfam" id="PF01764">
    <property type="entry name" value="Lipase_3"/>
    <property type="match status" value="1"/>
</dbReference>
<dbReference type="GO" id="GO:0016298">
    <property type="term" value="F:lipase activity"/>
    <property type="evidence" value="ECO:0007669"/>
    <property type="project" value="TreeGrafter"/>
</dbReference>
<protein>
    <recommendedName>
        <fullName evidence="14">sn-1-specific diacylglycerol lipase</fullName>
        <ecNumber evidence="14">3.1.1.116</ecNumber>
    </recommendedName>
</protein>
<comment type="cofactor">
    <cofactor evidence="1">
        <name>Ca(2+)</name>
        <dbReference type="ChEBI" id="CHEBI:29108"/>
    </cofactor>
</comment>
<keyword evidence="6" id="KW-0479">Metal-binding</keyword>
<dbReference type="GO" id="GO:0005886">
    <property type="term" value="C:plasma membrane"/>
    <property type="evidence" value="ECO:0007669"/>
    <property type="project" value="UniProtKB-SubCell"/>
</dbReference>
<evidence type="ECO:0000313" key="18">
    <source>
        <dbReference type="Proteomes" id="UP001304895"/>
    </source>
</evidence>
<evidence type="ECO:0000256" key="7">
    <source>
        <dbReference type="ARBA" id="ARBA00022801"/>
    </source>
</evidence>
<feature type="compositionally biased region" description="Low complexity" evidence="15">
    <location>
        <begin position="538"/>
        <end position="564"/>
    </location>
</feature>
<dbReference type="InterPro" id="IPR052214">
    <property type="entry name" value="DAG_Lipase-Related"/>
</dbReference>
<dbReference type="Proteomes" id="UP001304895">
    <property type="component" value="Unassembled WGS sequence"/>
</dbReference>
<evidence type="ECO:0000256" key="3">
    <source>
        <dbReference type="ARBA" id="ARBA00022475"/>
    </source>
</evidence>
<dbReference type="EMBL" id="MU853412">
    <property type="protein sequence ID" value="KAK4133474.1"/>
    <property type="molecule type" value="Genomic_DNA"/>
</dbReference>
<keyword evidence="12" id="KW-0472">Membrane</keyword>
<evidence type="ECO:0000256" key="10">
    <source>
        <dbReference type="ARBA" id="ARBA00022989"/>
    </source>
</evidence>
<keyword evidence="10" id="KW-1133">Transmembrane helix</keyword>
<accession>A0AAN6UIP4</accession>
<dbReference type="GO" id="GO:0046872">
    <property type="term" value="F:metal ion binding"/>
    <property type="evidence" value="ECO:0007669"/>
    <property type="project" value="UniProtKB-KW"/>
</dbReference>
<keyword evidence="7" id="KW-0378">Hydrolase</keyword>
<comment type="subcellular location">
    <subcellularLocation>
        <location evidence="2">Cell membrane</location>
        <topology evidence="2">Multi-pass membrane protein</topology>
    </subcellularLocation>
</comment>
<feature type="domain" description="Fungal lipase-type" evidence="16">
    <location>
        <begin position="790"/>
        <end position="882"/>
    </location>
</feature>
<reference evidence="17" key="1">
    <citation type="journal article" date="2023" name="Mol. Phylogenet. Evol.">
        <title>Genome-scale phylogeny and comparative genomics of the fungal order Sordariales.</title>
        <authorList>
            <person name="Hensen N."/>
            <person name="Bonometti L."/>
            <person name="Westerberg I."/>
            <person name="Brannstrom I.O."/>
            <person name="Guillou S."/>
            <person name="Cros-Aarteil S."/>
            <person name="Calhoun S."/>
            <person name="Haridas S."/>
            <person name="Kuo A."/>
            <person name="Mondo S."/>
            <person name="Pangilinan J."/>
            <person name="Riley R."/>
            <person name="LaButti K."/>
            <person name="Andreopoulos B."/>
            <person name="Lipzen A."/>
            <person name="Chen C."/>
            <person name="Yan M."/>
            <person name="Daum C."/>
            <person name="Ng V."/>
            <person name="Clum A."/>
            <person name="Steindorff A."/>
            <person name="Ohm R.A."/>
            <person name="Martin F."/>
            <person name="Silar P."/>
            <person name="Natvig D.O."/>
            <person name="Lalanne C."/>
            <person name="Gautier V."/>
            <person name="Ament-Velasquez S.L."/>
            <person name="Kruys A."/>
            <person name="Hutchinson M.I."/>
            <person name="Powell A.J."/>
            <person name="Barry K."/>
            <person name="Miller A.N."/>
            <person name="Grigoriev I.V."/>
            <person name="Debuchy R."/>
            <person name="Gladieux P."/>
            <person name="Hiltunen Thoren M."/>
            <person name="Johannesson H."/>
        </authorList>
    </citation>
    <scope>NUCLEOTIDE SEQUENCE</scope>
    <source>
        <strain evidence="17">CBS 123565</strain>
    </source>
</reference>
<dbReference type="PANTHER" id="PTHR45792">
    <property type="entry name" value="DIACYLGLYCEROL LIPASE HOMOLOG-RELATED"/>
    <property type="match status" value="1"/>
</dbReference>
<dbReference type="GO" id="GO:0046340">
    <property type="term" value="P:diacylglycerol catabolic process"/>
    <property type="evidence" value="ECO:0007669"/>
    <property type="project" value="TreeGrafter"/>
</dbReference>
<sequence length="1135" mass="122338">MGSILNDGAADTDTDTDAAFPPPQHVQVQLGSAPAADPNNSTLLPAPVANLVSLATRSTGLAIRIGSAVGGFGLGAAKFTTLSSLELSRALLEGIFSRASKDAVSRSDSELARADAESMLARTIEGLHRTMGQIVFWTAASFQTTSTTLSVVSETSQLLLSTIDQFFGSTDSSRAMASIVTMVRREFENPATGMRGETVSVADLVMVLCGIAYLQRSSRYFLEEESRAFRTEEVVWDVVVPNDALPAGIQKRPPMTRRNSVIPSIQTHSTPNSHHRDSMSELELERQIMRSLPPNAKVSITREISTSEIIRVNVISDTRPVRVAPPPGVELIEENWGQPGPEMQYIRLGDHQTTTSSSQFVFRHARRQQKTTSFQKVDGDIHHIAGYMEELGAEPLGSLTLEDDDLISPQPRRPSRNSIAETDFRRLSYAASENSASTTSSTTPSRTPTPTTDDAPIQEAPQYSSQRQLLLTGSQGIQGHGLAPYVEKQTGLRGVLKRSMSMFDKENPGPDVPVRKKRDILANPRRAAKVNAQCEPLRPSTASRSPPSTPGEGTFTPGDTTPDGARTPFRRSHSHASFVSVHEKRHSTISMTETYSITTTDGYRPVSECGEMADDPVVDDTRLEIQPRSPRSPAKTQHRRIKSQNPSIYTLRANRSETSLVSYQAYHQPSAYSAAEALGTLRQRGMLDGMFPKHHLLRNITRYMRFASASYGSRFLKLLGIAKQMPMAGAFDGMHHELRAFAHHTRSDPSCILLSSFVDPQGGSDGTGATNTGVPLVHYISLDHESKAVVLACRGTLGFEDVLTDMTCEYDDLAWRGTSYKVHKGVHASARRLLYGGDGRVLHTLQAALEEFPTYGLVLTGHSLGGAVTSLLGVMLSEPGPGSGNPFVTSAEPHHKLLLPAPSTTTAINGGYPRGHLRGLGHGHVCLPPGRPIHVYAYGPPSTMSPALRAATRGLVTAVVHGNDLVPSLSLGVLHDVQAVALALKSDNNAAKTELRQRIWRAFLAGVGVPVGNHDGGGGGGSADLGGPGAGAAPEEAEDVRWAYATLKVLRASMMGEKLVPPGEVFVVESAGQQARGGTRMVLRYVGDVERRFREVRFGGGMLTDHSPGRYEAALEKLERGVLGGAWGVVGTEMP</sequence>
<dbReference type="SUPFAM" id="SSF53474">
    <property type="entry name" value="alpha/beta-Hydrolases"/>
    <property type="match status" value="1"/>
</dbReference>
<feature type="region of interest" description="Disordered" evidence="15">
    <location>
        <begin position="626"/>
        <end position="647"/>
    </location>
</feature>
<keyword evidence="9" id="KW-0442">Lipid degradation</keyword>
<evidence type="ECO:0000256" key="8">
    <source>
        <dbReference type="ARBA" id="ARBA00022837"/>
    </source>
</evidence>
<evidence type="ECO:0000256" key="1">
    <source>
        <dbReference type="ARBA" id="ARBA00001913"/>
    </source>
</evidence>
<dbReference type="InterPro" id="IPR029058">
    <property type="entry name" value="AB_hydrolase_fold"/>
</dbReference>
<keyword evidence="8" id="KW-0106">Calcium</keyword>
<evidence type="ECO:0000256" key="6">
    <source>
        <dbReference type="ARBA" id="ARBA00022723"/>
    </source>
</evidence>
<evidence type="ECO:0000256" key="13">
    <source>
        <dbReference type="ARBA" id="ARBA00024531"/>
    </source>
</evidence>
<keyword evidence="5" id="KW-0812">Transmembrane</keyword>
<evidence type="ECO:0000259" key="16">
    <source>
        <dbReference type="Pfam" id="PF01764"/>
    </source>
</evidence>
<dbReference type="GO" id="GO:0019369">
    <property type="term" value="P:arachidonate metabolic process"/>
    <property type="evidence" value="ECO:0007669"/>
    <property type="project" value="TreeGrafter"/>
</dbReference>
<evidence type="ECO:0000256" key="11">
    <source>
        <dbReference type="ARBA" id="ARBA00023098"/>
    </source>
</evidence>
<keyword evidence="11" id="KW-0443">Lipid metabolism</keyword>
<dbReference type="CDD" id="cd00519">
    <property type="entry name" value="Lipase_3"/>
    <property type="match status" value="1"/>
</dbReference>
<feature type="region of interest" description="Disordered" evidence="15">
    <location>
        <begin position="1"/>
        <end position="23"/>
    </location>
</feature>
<dbReference type="AlphaFoldDB" id="A0AAN6UIP4"/>
<evidence type="ECO:0000256" key="9">
    <source>
        <dbReference type="ARBA" id="ARBA00022963"/>
    </source>
</evidence>
<dbReference type="Gene3D" id="3.40.50.1820">
    <property type="entry name" value="alpha/beta hydrolase"/>
    <property type="match status" value="1"/>
</dbReference>
<name>A0AAN6UIP4_9PEZI</name>
<evidence type="ECO:0000256" key="14">
    <source>
        <dbReference type="ARBA" id="ARBA00026104"/>
    </source>
</evidence>
<evidence type="ECO:0000256" key="2">
    <source>
        <dbReference type="ARBA" id="ARBA00004651"/>
    </source>
</evidence>